<evidence type="ECO:0000313" key="4">
    <source>
        <dbReference type="EMBL" id="TDQ44932.1"/>
    </source>
</evidence>
<keyword evidence="1" id="KW-0472">Membrane</keyword>
<dbReference type="Gene3D" id="3.30.70.270">
    <property type="match status" value="1"/>
</dbReference>
<dbReference type="Gene3D" id="3.20.20.450">
    <property type="entry name" value="EAL domain"/>
    <property type="match status" value="1"/>
</dbReference>
<dbReference type="InterPro" id="IPR000160">
    <property type="entry name" value="GGDEF_dom"/>
</dbReference>
<feature type="transmembrane region" description="Helical" evidence="1">
    <location>
        <begin position="27"/>
        <end position="46"/>
    </location>
</feature>
<feature type="domain" description="EAL" evidence="2">
    <location>
        <begin position="702"/>
        <end position="959"/>
    </location>
</feature>
<dbReference type="Proteomes" id="UP000295510">
    <property type="component" value="Unassembled WGS sequence"/>
</dbReference>
<feature type="domain" description="GGDEF" evidence="3">
    <location>
        <begin position="561"/>
        <end position="693"/>
    </location>
</feature>
<dbReference type="Gene3D" id="3.30.450.20">
    <property type="entry name" value="PAS domain"/>
    <property type="match status" value="1"/>
</dbReference>
<accession>A0A4R6UFD4</accession>
<dbReference type="SUPFAM" id="SSF55785">
    <property type="entry name" value="PYP-like sensor domain (PAS domain)"/>
    <property type="match status" value="1"/>
</dbReference>
<dbReference type="PANTHER" id="PTHR44757:SF2">
    <property type="entry name" value="BIOFILM ARCHITECTURE MAINTENANCE PROTEIN MBAA"/>
    <property type="match status" value="1"/>
</dbReference>
<feature type="transmembrane region" description="Helical" evidence="1">
    <location>
        <begin position="349"/>
        <end position="372"/>
    </location>
</feature>
<dbReference type="InterPro" id="IPR011623">
    <property type="entry name" value="7TMR_DISM_rcpt_extracell_dom1"/>
</dbReference>
<keyword evidence="1" id="KW-1133">Transmembrane helix</keyword>
<dbReference type="SMART" id="SM00267">
    <property type="entry name" value="GGDEF"/>
    <property type="match status" value="1"/>
</dbReference>
<dbReference type="InterPro" id="IPR000014">
    <property type="entry name" value="PAS"/>
</dbReference>
<dbReference type="InterPro" id="IPR001633">
    <property type="entry name" value="EAL_dom"/>
</dbReference>
<dbReference type="PROSITE" id="PS50883">
    <property type="entry name" value="EAL"/>
    <property type="match status" value="1"/>
</dbReference>
<comment type="caution">
    <text evidence="4">The sequence shown here is derived from an EMBL/GenBank/DDBJ whole genome shotgun (WGS) entry which is preliminary data.</text>
</comment>
<dbReference type="SMART" id="SM00091">
    <property type="entry name" value="PAS"/>
    <property type="match status" value="1"/>
</dbReference>
<dbReference type="InterPro" id="IPR035965">
    <property type="entry name" value="PAS-like_dom_sf"/>
</dbReference>
<dbReference type="CDD" id="cd01948">
    <property type="entry name" value="EAL"/>
    <property type="match status" value="1"/>
</dbReference>
<feature type="transmembrane region" description="Helical" evidence="1">
    <location>
        <begin position="318"/>
        <end position="342"/>
    </location>
</feature>
<dbReference type="AlphaFoldDB" id="A0A4R6UFD4"/>
<evidence type="ECO:0000259" key="3">
    <source>
        <dbReference type="PROSITE" id="PS50887"/>
    </source>
</evidence>
<dbReference type="InterPro" id="IPR035919">
    <property type="entry name" value="EAL_sf"/>
</dbReference>
<dbReference type="InterPro" id="IPR052155">
    <property type="entry name" value="Biofilm_reg_signaling"/>
</dbReference>
<protein>
    <submittedName>
        <fullName evidence="4">Diguanylate cyclase/phosphodiesterase</fullName>
    </submittedName>
</protein>
<dbReference type="InterPro" id="IPR029787">
    <property type="entry name" value="Nucleotide_cyclase"/>
</dbReference>
<dbReference type="SUPFAM" id="SSF141868">
    <property type="entry name" value="EAL domain-like"/>
    <property type="match status" value="1"/>
</dbReference>
<gene>
    <name evidence="4" type="ORF">DFR43_102281</name>
</gene>
<organism evidence="4 5">
    <name type="scientific">Tepidicella xavieri</name>
    <dbReference type="NCBI Taxonomy" id="360241"/>
    <lineage>
        <taxon>Bacteria</taxon>
        <taxon>Pseudomonadati</taxon>
        <taxon>Pseudomonadota</taxon>
        <taxon>Betaproteobacteria</taxon>
        <taxon>Burkholderiales</taxon>
        <taxon>Tepidicella</taxon>
    </lineage>
</organism>
<dbReference type="CDD" id="cd01949">
    <property type="entry name" value="GGDEF"/>
    <property type="match status" value="1"/>
</dbReference>
<evidence type="ECO:0000313" key="5">
    <source>
        <dbReference type="Proteomes" id="UP000295510"/>
    </source>
</evidence>
<reference evidence="4 5" key="1">
    <citation type="submission" date="2019-03" db="EMBL/GenBank/DDBJ databases">
        <title>Genomic Encyclopedia of Type Strains, Phase IV (KMG-IV): sequencing the most valuable type-strain genomes for metagenomic binning, comparative biology and taxonomic classification.</title>
        <authorList>
            <person name="Goeker M."/>
        </authorList>
    </citation>
    <scope>NUCLEOTIDE SEQUENCE [LARGE SCALE GENOMIC DNA]</scope>
    <source>
        <strain evidence="4 5">DSM 19605</strain>
    </source>
</reference>
<evidence type="ECO:0000256" key="1">
    <source>
        <dbReference type="SAM" id="Phobius"/>
    </source>
</evidence>
<dbReference type="PROSITE" id="PS50887">
    <property type="entry name" value="GGDEF"/>
    <property type="match status" value="1"/>
</dbReference>
<dbReference type="Pfam" id="PF00990">
    <property type="entry name" value="GGDEF"/>
    <property type="match status" value="1"/>
</dbReference>
<dbReference type="SUPFAM" id="SSF55073">
    <property type="entry name" value="Nucleotide cyclase"/>
    <property type="match status" value="1"/>
</dbReference>
<dbReference type="NCBIfam" id="TIGR00254">
    <property type="entry name" value="GGDEF"/>
    <property type="match status" value="1"/>
</dbReference>
<feature type="transmembrane region" description="Helical" evidence="1">
    <location>
        <begin position="202"/>
        <end position="220"/>
    </location>
</feature>
<keyword evidence="1" id="KW-0812">Transmembrane</keyword>
<sequence>MIPSSTPTPPVWVRANSGLDRLLQGLSVFWIPILVGLLSLLALLAWTNQYAAGPGTPVFFKVAEDTRNEWTAQQALDRLLQPGTTAVAGHETRLSEAPIWLLFDVPSPPIGQPGVWIEFPSRHAQRMSCWNASSLLTLGASTRSGTHGSMRPARAGFALDPAGATRVLCRAEFIGPARVTIQSWDEATLATKEREFHRHSGLLDGGILTLALFTLIAGLINRNRAYLLFAAWLVINLRMAALSMGWDHQWLGYAIPEAYLPRMRLVTVALYYVVTFTLFTSLFQQELREVGHRWMITAAKWSCPPLLLLSFVLPFPQFLPIIWTATGLGAGALIFLLVRILVVCQSRVAGWYAASIGVALFASLYEVAAAALGLQGLIGAFNSVTAALASSLLASMAIAEQMRQAHQQRLAAQAELQHTYEVIPIGLFTLDLQGRFTSANPAMLAMLKTDETTLSRQTWQERFSPQDWQVLMERTRRDGTAELEVVTPQAETATHSERRFLVKAALASDKIEGTLQDITEKAEATEHLRFLAHHDTLTKVLNRRGIERILDIGLAQLGRGKPLSVAYLDLDRFKLINDLYGHAAGDAVLQTVCQRAQAPLGPQMYLGRVGGDEFLVVMMQTALPQAQAVCHEILSNLAASACQVGDRAFQVRGSIGLIEVAPGTPAKDVVSTADHACRLAKKGQGNGLVVFEQGSKVFTDHEAELHLIERLATHQSIEGLYLEMQPIMSLRSPYGSLNFEVLLRMQDENGQRVPTERLIHAAENAGRMGVIDRWVLSTTLEWLSRHQAQLSHNQFVCMNLSGASLNDERFIDDVFVMLERHRDVAPRICLEITESVALHDTDNTRRFIDRVRDVGAKVALDDFGAGYTSFSYLKDLPADLLKIDGSFIVNMNRHPANVAIVEAIVSLAQNLGMKTIAEWAEDYETVETLAEIGVDYVQGFIVARPQKPEVLLTTQSGADFIDNEALKKYLSTLSPSELDHVDLVLGEDLPLPSIDQP</sequence>
<dbReference type="OrthoDB" id="9813903at2"/>
<dbReference type="CDD" id="cd00130">
    <property type="entry name" value="PAS"/>
    <property type="match status" value="1"/>
</dbReference>
<feature type="transmembrane region" description="Helical" evidence="1">
    <location>
        <begin position="265"/>
        <end position="283"/>
    </location>
</feature>
<dbReference type="PANTHER" id="PTHR44757">
    <property type="entry name" value="DIGUANYLATE CYCLASE DGCP"/>
    <property type="match status" value="1"/>
</dbReference>
<dbReference type="InterPro" id="IPR043128">
    <property type="entry name" value="Rev_trsase/Diguanyl_cyclase"/>
</dbReference>
<dbReference type="RefSeq" id="WP_133595839.1">
    <property type="nucleotide sequence ID" value="NZ_SNYL01000002.1"/>
</dbReference>
<evidence type="ECO:0000259" key="2">
    <source>
        <dbReference type="PROSITE" id="PS50883"/>
    </source>
</evidence>
<dbReference type="EMBL" id="SNYL01000002">
    <property type="protein sequence ID" value="TDQ44932.1"/>
    <property type="molecule type" value="Genomic_DNA"/>
</dbReference>
<dbReference type="SMART" id="SM00052">
    <property type="entry name" value="EAL"/>
    <property type="match status" value="1"/>
</dbReference>
<proteinExistence type="predicted"/>
<dbReference type="Pfam" id="PF07695">
    <property type="entry name" value="7TMR-DISM_7TM"/>
    <property type="match status" value="1"/>
</dbReference>
<dbReference type="Pfam" id="PF00563">
    <property type="entry name" value="EAL"/>
    <property type="match status" value="1"/>
</dbReference>
<feature type="transmembrane region" description="Helical" evidence="1">
    <location>
        <begin position="226"/>
        <end position="244"/>
    </location>
</feature>
<name>A0A4R6UFD4_9BURK</name>
<keyword evidence="5" id="KW-1185">Reference proteome</keyword>